<evidence type="ECO:0000313" key="2">
    <source>
        <dbReference type="Proteomes" id="UP000652761"/>
    </source>
</evidence>
<protein>
    <submittedName>
        <fullName evidence="1">Uncharacterized protein</fullName>
    </submittedName>
</protein>
<sequence>MPYREGRKSHYQLKDNFCLVRDREPNRVEIFKIDRCKELPDGTEQWVDDESRSQYERNDLAIDSFTR</sequence>
<keyword evidence="2" id="KW-1185">Reference proteome</keyword>
<dbReference type="EMBL" id="NMUH01003070">
    <property type="protein sequence ID" value="MQM03626.1"/>
    <property type="molecule type" value="Genomic_DNA"/>
</dbReference>
<reference evidence="1" key="1">
    <citation type="submission" date="2017-07" db="EMBL/GenBank/DDBJ databases">
        <title>Taro Niue Genome Assembly and Annotation.</title>
        <authorList>
            <person name="Atibalentja N."/>
            <person name="Keating K."/>
            <person name="Fields C.J."/>
        </authorList>
    </citation>
    <scope>NUCLEOTIDE SEQUENCE</scope>
    <source>
        <strain evidence="1">Niue_2</strain>
        <tissue evidence="1">Leaf</tissue>
    </source>
</reference>
<gene>
    <name evidence="1" type="ORF">Taro_036416</name>
</gene>
<organism evidence="1 2">
    <name type="scientific">Colocasia esculenta</name>
    <name type="common">Wild taro</name>
    <name type="synonym">Arum esculentum</name>
    <dbReference type="NCBI Taxonomy" id="4460"/>
    <lineage>
        <taxon>Eukaryota</taxon>
        <taxon>Viridiplantae</taxon>
        <taxon>Streptophyta</taxon>
        <taxon>Embryophyta</taxon>
        <taxon>Tracheophyta</taxon>
        <taxon>Spermatophyta</taxon>
        <taxon>Magnoliopsida</taxon>
        <taxon>Liliopsida</taxon>
        <taxon>Araceae</taxon>
        <taxon>Aroideae</taxon>
        <taxon>Colocasieae</taxon>
        <taxon>Colocasia</taxon>
    </lineage>
</organism>
<name>A0A843W6Q6_COLES</name>
<comment type="caution">
    <text evidence="1">The sequence shown here is derived from an EMBL/GenBank/DDBJ whole genome shotgun (WGS) entry which is preliminary data.</text>
</comment>
<proteinExistence type="predicted"/>
<dbReference type="Proteomes" id="UP000652761">
    <property type="component" value="Unassembled WGS sequence"/>
</dbReference>
<dbReference type="AlphaFoldDB" id="A0A843W6Q6"/>
<evidence type="ECO:0000313" key="1">
    <source>
        <dbReference type="EMBL" id="MQM03626.1"/>
    </source>
</evidence>
<accession>A0A843W6Q6</accession>